<keyword evidence="15" id="KW-1185">Reference proteome</keyword>
<dbReference type="InterPro" id="IPR011060">
    <property type="entry name" value="RibuloseP-bd_barrel"/>
</dbReference>
<dbReference type="SUPFAM" id="SSF51366">
    <property type="entry name" value="Ribulose-phoshate binding barrel"/>
    <property type="match status" value="1"/>
</dbReference>
<feature type="domain" description="Indole-3-glycerol phosphate synthase" evidence="13">
    <location>
        <begin position="4"/>
        <end position="251"/>
    </location>
</feature>
<dbReference type="GO" id="GO:0004425">
    <property type="term" value="F:indole-3-glycerol-phosphate synthase activity"/>
    <property type="evidence" value="ECO:0007669"/>
    <property type="project" value="UniProtKB-UniRule"/>
</dbReference>
<dbReference type="PROSITE" id="PS00614">
    <property type="entry name" value="IGPS"/>
    <property type="match status" value="1"/>
</dbReference>
<comment type="caution">
    <text evidence="14">The sequence shown here is derived from an EMBL/GenBank/DDBJ whole genome shotgun (WGS) entry which is preliminary data.</text>
</comment>
<dbReference type="GO" id="GO:0004640">
    <property type="term" value="F:phosphoribosylanthranilate isomerase activity"/>
    <property type="evidence" value="ECO:0007669"/>
    <property type="project" value="TreeGrafter"/>
</dbReference>
<evidence type="ECO:0000256" key="3">
    <source>
        <dbReference type="ARBA" id="ARBA00008737"/>
    </source>
</evidence>
<reference evidence="14 15" key="1">
    <citation type="journal article" date="2016" name="Sci. Rep.">
        <title>Metabolic traits of an uncultured archaeal lineage -MSBL1- from brine pools of the Red Sea.</title>
        <authorList>
            <person name="Mwirichia R."/>
            <person name="Alam I."/>
            <person name="Rashid M."/>
            <person name="Vinu M."/>
            <person name="Ba-Alawi W."/>
            <person name="Anthony Kamau A."/>
            <person name="Kamanda Ngugi D."/>
            <person name="Goker M."/>
            <person name="Klenk H.P."/>
            <person name="Bajic V."/>
            <person name="Stingl U."/>
        </authorList>
    </citation>
    <scope>NUCLEOTIDE SEQUENCE [LARGE SCALE GENOMIC DNA]</scope>
    <source>
        <strain evidence="14">SCGC-AAA259A05</strain>
    </source>
</reference>
<evidence type="ECO:0000256" key="7">
    <source>
        <dbReference type="ARBA" id="ARBA00022793"/>
    </source>
</evidence>
<keyword evidence="10 11" id="KW-0456">Lyase</keyword>
<dbReference type="InterPro" id="IPR045186">
    <property type="entry name" value="Indole-3-glycerol_P_synth"/>
</dbReference>
<keyword evidence="6 11" id="KW-0028">Amino-acid biosynthesis</keyword>
<sequence>MSVLSEIVENVRCRVEREKKKNPKTRVEHSGARSLRKSIEDNSSGASVIAELKRASPSAGEIRSEFRVSELAESVANGGAVGVSVLTEPEWFKGRKEFLTEVRDTVDLPVLRKDFIVDEYQLYQSAEMRADAVLLIAEVLGKRLPEFVNKIRNLGMESLVEVRDKEQANLACFAEPDLIGINNRDLKTMEIDISRTEEVLEYLPDEFVSVSESGIRSRQDVERVLEAGADAVLVGTAIMESEDVGSKVRNLAFGGS</sequence>
<evidence type="ECO:0000313" key="14">
    <source>
        <dbReference type="EMBL" id="KXA88993.1"/>
    </source>
</evidence>
<dbReference type="HAMAP" id="MF_00134_A">
    <property type="entry name" value="IGPS_A"/>
    <property type="match status" value="1"/>
</dbReference>
<organism evidence="14 15">
    <name type="scientific">candidate division MSBL1 archaeon SCGC-AAA259A05</name>
    <dbReference type="NCBI Taxonomy" id="1698259"/>
    <lineage>
        <taxon>Archaea</taxon>
        <taxon>Methanobacteriati</taxon>
        <taxon>Methanobacteriota</taxon>
        <taxon>candidate division MSBL1</taxon>
    </lineage>
</organism>
<dbReference type="EMBL" id="LHXJ01000106">
    <property type="protein sequence ID" value="KXA88993.1"/>
    <property type="molecule type" value="Genomic_DNA"/>
</dbReference>
<evidence type="ECO:0000256" key="1">
    <source>
        <dbReference type="ARBA" id="ARBA00001633"/>
    </source>
</evidence>
<dbReference type="GO" id="GO:0000162">
    <property type="term" value="P:L-tryptophan biosynthetic process"/>
    <property type="evidence" value="ECO:0007669"/>
    <property type="project" value="UniProtKB-UniRule"/>
</dbReference>
<dbReference type="EC" id="4.1.1.48" evidence="4 11"/>
<protein>
    <recommendedName>
        <fullName evidence="5 11">Indole-3-glycerol phosphate synthase</fullName>
        <shortName evidence="11">IGPS</shortName>
        <ecNumber evidence="4 11">4.1.1.48</ecNumber>
    </recommendedName>
</protein>
<evidence type="ECO:0000256" key="6">
    <source>
        <dbReference type="ARBA" id="ARBA00022605"/>
    </source>
</evidence>
<comment type="pathway">
    <text evidence="2 11">Amino-acid biosynthesis; L-tryptophan biosynthesis; L-tryptophan from chorismate: step 4/5.</text>
</comment>
<dbReference type="NCBIfam" id="NF001377">
    <property type="entry name" value="PRK00278.2-4"/>
    <property type="match status" value="1"/>
</dbReference>
<evidence type="ECO:0000256" key="8">
    <source>
        <dbReference type="ARBA" id="ARBA00022822"/>
    </source>
</evidence>
<keyword evidence="9 11" id="KW-0057">Aromatic amino acid biosynthesis</keyword>
<comment type="catalytic activity">
    <reaction evidence="1 11">
        <text>1-(2-carboxyphenylamino)-1-deoxy-D-ribulose 5-phosphate + H(+) = (1S,2R)-1-C-(indol-3-yl)glycerol 3-phosphate + CO2 + H2O</text>
        <dbReference type="Rhea" id="RHEA:23476"/>
        <dbReference type="ChEBI" id="CHEBI:15377"/>
        <dbReference type="ChEBI" id="CHEBI:15378"/>
        <dbReference type="ChEBI" id="CHEBI:16526"/>
        <dbReference type="ChEBI" id="CHEBI:58613"/>
        <dbReference type="ChEBI" id="CHEBI:58866"/>
        <dbReference type="EC" id="4.1.1.48"/>
    </reaction>
</comment>
<dbReference type="InterPro" id="IPR013785">
    <property type="entry name" value="Aldolase_TIM"/>
</dbReference>
<dbReference type="FunFam" id="3.20.20.70:FF:000024">
    <property type="entry name" value="Indole-3-glycerol phosphate synthase"/>
    <property type="match status" value="1"/>
</dbReference>
<evidence type="ECO:0000259" key="13">
    <source>
        <dbReference type="Pfam" id="PF00218"/>
    </source>
</evidence>
<feature type="region of interest" description="Disordered" evidence="12">
    <location>
        <begin position="19"/>
        <end position="39"/>
    </location>
</feature>
<dbReference type="CDD" id="cd00331">
    <property type="entry name" value="IGPS"/>
    <property type="match status" value="1"/>
</dbReference>
<feature type="compositionally biased region" description="Basic and acidic residues" evidence="12">
    <location>
        <begin position="19"/>
        <end position="31"/>
    </location>
</feature>
<dbReference type="PATRIC" id="fig|1698259.3.peg.146"/>
<evidence type="ECO:0000256" key="4">
    <source>
        <dbReference type="ARBA" id="ARBA00012362"/>
    </source>
</evidence>
<evidence type="ECO:0000256" key="2">
    <source>
        <dbReference type="ARBA" id="ARBA00004696"/>
    </source>
</evidence>
<dbReference type="PANTHER" id="PTHR22854:SF2">
    <property type="entry name" value="INDOLE-3-GLYCEROL-PHOSPHATE SYNTHASE"/>
    <property type="match status" value="1"/>
</dbReference>
<evidence type="ECO:0000313" key="15">
    <source>
        <dbReference type="Proteomes" id="UP000070163"/>
    </source>
</evidence>
<evidence type="ECO:0000256" key="9">
    <source>
        <dbReference type="ARBA" id="ARBA00023141"/>
    </source>
</evidence>
<keyword evidence="7 11" id="KW-0210">Decarboxylase</keyword>
<name>A0A133U479_9EURY</name>
<accession>A0A133U479</accession>
<dbReference type="Pfam" id="PF00218">
    <property type="entry name" value="IGPS"/>
    <property type="match status" value="1"/>
</dbReference>
<dbReference type="PANTHER" id="PTHR22854">
    <property type="entry name" value="TRYPTOPHAN BIOSYNTHESIS PROTEIN"/>
    <property type="match status" value="1"/>
</dbReference>
<dbReference type="AlphaFoldDB" id="A0A133U479"/>
<keyword evidence="8 11" id="KW-0822">Tryptophan biosynthesis</keyword>
<evidence type="ECO:0000256" key="12">
    <source>
        <dbReference type="SAM" id="MobiDB-lite"/>
    </source>
</evidence>
<evidence type="ECO:0000256" key="11">
    <source>
        <dbReference type="HAMAP-Rule" id="MF_00134"/>
    </source>
</evidence>
<comment type="similarity">
    <text evidence="3 11">Belongs to the TrpC family.</text>
</comment>
<dbReference type="InterPro" id="IPR013798">
    <property type="entry name" value="Indole-3-glycerol_P_synth_dom"/>
</dbReference>
<dbReference type="InterPro" id="IPR001468">
    <property type="entry name" value="Indole-3-GlycerolPSynthase_CS"/>
</dbReference>
<evidence type="ECO:0000256" key="10">
    <source>
        <dbReference type="ARBA" id="ARBA00023239"/>
    </source>
</evidence>
<evidence type="ECO:0000256" key="5">
    <source>
        <dbReference type="ARBA" id="ARBA00018080"/>
    </source>
</evidence>
<dbReference type="UniPathway" id="UPA00035">
    <property type="reaction ID" value="UER00043"/>
</dbReference>
<gene>
    <name evidence="11" type="primary">trpC</name>
    <name evidence="14" type="ORF">AKJ57_05995</name>
</gene>
<proteinExistence type="inferred from homology"/>
<dbReference type="Gene3D" id="3.20.20.70">
    <property type="entry name" value="Aldolase class I"/>
    <property type="match status" value="1"/>
</dbReference>
<dbReference type="Proteomes" id="UP000070163">
    <property type="component" value="Unassembled WGS sequence"/>
</dbReference>